<dbReference type="InterPro" id="IPR008266">
    <property type="entry name" value="Tyr_kinase_AS"/>
</dbReference>
<evidence type="ECO:0000313" key="2">
    <source>
        <dbReference type="EMBL" id="CAF1292029.1"/>
    </source>
</evidence>
<dbReference type="EMBL" id="CAJNOQ010012100">
    <property type="protein sequence ID" value="CAF1292029.1"/>
    <property type="molecule type" value="Genomic_DNA"/>
</dbReference>
<dbReference type="GO" id="GO:0044773">
    <property type="term" value="P:mitotic DNA damage checkpoint signaling"/>
    <property type="evidence" value="ECO:0007669"/>
    <property type="project" value="TreeGrafter"/>
</dbReference>
<dbReference type="Proteomes" id="UP000663829">
    <property type="component" value="Unassembled WGS sequence"/>
</dbReference>
<dbReference type="AlphaFoldDB" id="A0A815DD22"/>
<dbReference type="GO" id="GO:0005634">
    <property type="term" value="C:nucleus"/>
    <property type="evidence" value="ECO:0007669"/>
    <property type="project" value="TreeGrafter"/>
</dbReference>
<dbReference type="SMART" id="SM00220">
    <property type="entry name" value="S_TKc"/>
    <property type="match status" value="1"/>
</dbReference>
<gene>
    <name evidence="2" type="ORF">GPM918_LOCUS28087</name>
    <name evidence="3" type="ORF">SRO942_LOCUS28540</name>
</gene>
<dbReference type="SUPFAM" id="SSF56112">
    <property type="entry name" value="Protein kinase-like (PK-like)"/>
    <property type="match status" value="1"/>
</dbReference>
<dbReference type="Gene3D" id="1.10.510.10">
    <property type="entry name" value="Transferase(Phosphotransferase) domain 1"/>
    <property type="match status" value="1"/>
</dbReference>
<dbReference type="InterPro" id="IPR000719">
    <property type="entry name" value="Prot_kinase_dom"/>
</dbReference>
<accession>A0A815DD22</accession>
<dbReference type="OrthoDB" id="10037698at2759"/>
<keyword evidence="4" id="KW-1185">Reference proteome</keyword>
<dbReference type="GO" id="GO:0005737">
    <property type="term" value="C:cytoplasm"/>
    <property type="evidence" value="ECO:0007669"/>
    <property type="project" value="TreeGrafter"/>
</dbReference>
<dbReference type="Pfam" id="PF00069">
    <property type="entry name" value="Pkinase"/>
    <property type="match status" value="1"/>
</dbReference>
<dbReference type="EMBL" id="CAJOBC010033210">
    <property type="protein sequence ID" value="CAF4099151.1"/>
    <property type="molecule type" value="Genomic_DNA"/>
</dbReference>
<dbReference type="InterPro" id="IPR011009">
    <property type="entry name" value="Kinase-like_dom_sf"/>
</dbReference>
<proteinExistence type="predicted"/>
<feature type="domain" description="Protein kinase" evidence="1">
    <location>
        <begin position="26"/>
        <end position="306"/>
    </location>
</feature>
<dbReference type="GO" id="GO:0005524">
    <property type="term" value="F:ATP binding"/>
    <property type="evidence" value="ECO:0007669"/>
    <property type="project" value="InterPro"/>
</dbReference>
<dbReference type="PANTHER" id="PTHR44167:SF24">
    <property type="entry name" value="SERINE_THREONINE-PROTEIN KINASE CHK2"/>
    <property type="match status" value="1"/>
</dbReference>
<reference evidence="2" key="1">
    <citation type="submission" date="2021-02" db="EMBL/GenBank/DDBJ databases">
        <authorList>
            <person name="Nowell W R."/>
        </authorList>
    </citation>
    <scope>NUCLEOTIDE SEQUENCE</scope>
</reference>
<evidence type="ECO:0000259" key="1">
    <source>
        <dbReference type="PROSITE" id="PS50011"/>
    </source>
</evidence>
<dbReference type="PROSITE" id="PS50011">
    <property type="entry name" value="PROTEIN_KINASE_DOM"/>
    <property type="match status" value="1"/>
</dbReference>
<name>A0A815DD22_9BILA</name>
<evidence type="ECO:0000313" key="3">
    <source>
        <dbReference type="EMBL" id="CAF4099151.1"/>
    </source>
</evidence>
<dbReference type="PROSITE" id="PS00109">
    <property type="entry name" value="PROTEIN_KINASE_TYR"/>
    <property type="match status" value="1"/>
</dbReference>
<dbReference type="GO" id="GO:0004674">
    <property type="term" value="F:protein serine/threonine kinase activity"/>
    <property type="evidence" value="ECO:0007669"/>
    <property type="project" value="TreeGrafter"/>
</dbReference>
<organism evidence="2 4">
    <name type="scientific">Didymodactylos carnosus</name>
    <dbReference type="NCBI Taxonomy" id="1234261"/>
    <lineage>
        <taxon>Eukaryota</taxon>
        <taxon>Metazoa</taxon>
        <taxon>Spiralia</taxon>
        <taxon>Gnathifera</taxon>
        <taxon>Rotifera</taxon>
        <taxon>Eurotatoria</taxon>
        <taxon>Bdelloidea</taxon>
        <taxon>Philodinida</taxon>
        <taxon>Philodinidae</taxon>
        <taxon>Didymodactylos</taxon>
    </lineage>
</organism>
<dbReference type="Proteomes" id="UP000681722">
    <property type="component" value="Unassembled WGS sequence"/>
</dbReference>
<sequence>MSYKFYESQLIIHPTDKIMIINNDEYILKRKLGQGLTSIVYSMIKKNDNRDDFKFPVLKLCTNKAFQKIYLNEKNILSTLKESSNYTKFSHHIAEIENVHVDGKYIQFKECLNPIKTLKINHVYDLIDCIAYLVDTNIIHRDVRPENIMVSYDEKYAKLIDFGFAFVSNVDDNDNDHTAAADDDDDDKSSTTAIPIAGTIHFGLYNFLKTVRMIPRIFLVIEYKYEKWYDLACLLNSIVYHHNDHIKSTIVYIKTDLIQEKANRCLDIWAEIRKNEQYKKIFEMFESMNKNMDIIKLKNVLKLLFE</sequence>
<comment type="caution">
    <text evidence="2">The sequence shown here is derived from an EMBL/GenBank/DDBJ whole genome shotgun (WGS) entry which is preliminary data.</text>
</comment>
<evidence type="ECO:0000313" key="4">
    <source>
        <dbReference type="Proteomes" id="UP000663829"/>
    </source>
</evidence>
<protein>
    <recommendedName>
        <fullName evidence="1">Protein kinase domain-containing protein</fullName>
    </recommendedName>
</protein>
<dbReference type="PANTHER" id="PTHR44167">
    <property type="entry name" value="OVARIAN-SPECIFIC SERINE/THREONINE-PROTEIN KINASE LOK-RELATED"/>
    <property type="match status" value="1"/>
</dbReference>
<dbReference type="Gene3D" id="3.30.200.20">
    <property type="entry name" value="Phosphorylase Kinase, domain 1"/>
    <property type="match status" value="1"/>
</dbReference>